<keyword evidence="2" id="KW-0813">Transport</keyword>
<feature type="compositionally biased region" description="Basic and acidic residues" evidence="6">
    <location>
        <begin position="544"/>
        <end position="556"/>
    </location>
</feature>
<dbReference type="InterPro" id="IPR000648">
    <property type="entry name" value="Oxysterol-bd"/>
</dbReference>
<evidence type="ECO:0000256" key="4">
    <source>
        <dbReference type="ARBA" id="ARBA00023121"/>
    </source>
</evidence>
<dbReference type="Proteomes" id="UP000322873">
    <property type="component" value="Unassembled WGS sequence"/>
</dbReference>
<name>A0A5M9K3W0_MONFR</name>
<evidence type="ECO:0000256" key="1">
    <source>
        <dbReference type="ARBA" id="ARBA00008842"/>
    </source>
</evidence>
<organism evidence="7 8">
    <name type="scientific">Monilinia fructicola</name>
    <name type="common">Brown rot fungus</name>
    <name type="synonym">Ciboria fructicola</name>
    <dbReference type="NCBI Taxonomy" id="38448"/>
    <lineage>
        <taxon>Eukaryota</taxon>
        <taxon>Fungi</taxon>
        <taxon>Dikarya</taxon>
        <taxon>Ascomycota</taxon>
        <taxon>Pezizomycotina</taxon>
        <taxon>Leotiomycetes</taxon>
        <taxon>Helotiales</taxon>
        <taxon>Sclerotiniaceae</taxon>
        <taxon>Monilinia</taxon>
    </lineage>
</organism>
<evidence type="ECO:0008006" key="9">
    <source>
        <dbReference type="Google" id="ProtNLM"/>
    </source>
</evidence>
<evidence type="ECO:0000313" key="7">
    <source>
        <dbReference type="EMBL" id="KAA8576271.1"/>
    </source>
</evidence>
<dbReference type="Gene3D" id="3.30.70.3490">
    <property type="match status" value="1"/>
</dbReference>
<proteinExistence type="inferred from homology"/>
<dbReference type="GO" id="GO:0006869">
    <property type="term" value="P:lipid transport"/>
    <property type="evidence" value="ECO:0007669"/>
    <property type="project" value="UniProtKB-KW"/>
</dbReference>
<evidence type="ECO:0000256" key="3">
    <source>
        <dbReference type="ARBA" id="ARBA00023055"/>
    </source>
</evidence>
<keyword evidence="8" id="KW-1185">Reference proteome</keyword>
<dbReference type="GO" id="GO:0032541">
    <property type="term" value="C:cortical endoplasmic reticulum"/>
    <property type="evidence" value="ECO:0007669"/>
    <property type="project" value="TreeGrafter"/>
</dbReference>
<dbReference type="AlphaFoldDB" id="A0A5M9K3W0"/>
<evidence type="ECO:0000256" key="2">
    <source>
        <dbReference type="ARBA" id="ARBA00022448"/>
    </source>
</evidence>
<dbReference type="FunFam" id="3.30.70.3490:FF:000020">
    <property type="entry name" value="Oxysterol binding protein (Osh7), putative"/>
    <property type="match status" value="1"/>
</dbReference>
<feature type="compositionally biased region" description="Basic residues" evidence="6">
    <location>
        <begin position="1"/>
        <end position="11"/>
    </location>
</feature>
<dbReference type="FunFam" id="2.40.160.120:FF:000007">
    <property type="entry name" value="Oxysterol binding protein"/>
    <property type="match status" value="1"/>
</dbReference>
<reference evidence="7 8" key="1">
    <citation type="submission" date="2019-06" db="EMBL/GenBank/DDBJ databases">
        <title>Genome Sequence of the Brown Rot Fungal Pathogen Monilinia fructicola.</title>
        <authorList>
            <person name="De Miccolis Angelini R.M."/>
            <person name="Landi L."/>
            <person name="Abate D."/>
            <person name="Pollastro S."/>
            <person name="Romanazzi G."/>
            <person name="Faretra F."/>
        </authorList>
    </citation>
    <scope>NUCLEOTIDE SEQUENCE [LARGE SCALE GENOMIC DNA]</scope>
    <source>
        <strain evidence="7 8">Mfrc123</strain>
    </source>
</reference>
<dbReference type="GO" id="GO:0005829">
    <property type="term" value="C:cytosol"/>
    <property type="evidence" value="ECO:0007669"/>
    <property type="project" value="TreeGrafter"/>
</dbReference>
<dbReference type="InterPro" id="IPR037239">
    <property type="entry name" value="OSBP_sf"/>
</dbReference>
<sequence length="637" mass="71446">MVSLGHVHRRQSGASNRSSVDESKISDPEDETTVVEPDQGNVLSHIISQLRPGADLSRVVLPTFILEPRSMLERITNFMAHPETLLPMAEIDDPVQRFTSVVKFYLSGWHIKPPGVKKPLNPILGEIYTCYWQFPDNTKGYYVSEQTSHHPPKSSYFYMAPEHNIRIDGCLKPRSKFLGNSAASMMEGIAILRFLNRGAGPNGERYILTQPNMYARGILFGKMKYELGDHSFVRCPELGLSADIEFKTKGYFGGTYNAIGGTIKNDKTGEVLYELSGMWSGEMFIKNVKTGKKDLLFDATRARPSPPLVRPLEEQEDRESQKLWLKTAKAVKERNHEVATDEKTFIEDMQRDEAAKRAEDGVEWTPRLFRPVRGGPGGSEEGEEDLDWILNANIDGDSPQKQTEQILAVYPILPGQKPTEKNHIPPQHHQHIEQANPVPVPAPEPVQAATPVPLHLQEKDKENLIDFSNDSPVPAQYQIPADLHAAQTQNNGQQQKDLERTLQSTSTVQGQNQGALIDFHDDLKKDLPAATDTQGTATSTLYRQDTDTHSLDEPKNRLGWANKRVPVQYSAHPKLSSSKLTNLFYYRISFFLLWVEKGSAGGSQIGLAGVELYLCYICWDLSSICGEIAGREDKWVE</sequence>
<evidence type="ECO:0000313" key="8">
    <source>
        <dbReference type="Proteomes" id="UP000322873"/>
    </source>
</evidence>
<dbReference type="PANTHER" id="PTHR10972:SF102">
    <property type="entry name" value="OXYSTEROL-BINDING PROTEIN"/>
    <property type="match status" value="1"/>
</dbReference>
<dbReference type="VEuPathDB" id="FungiDB:MFRU_009g01790"/>
<feature type="region of interest" description="Disordered" evidence="6">
    <location>
        <begin position="1"/>
        <end position="38"/>
    </location>
</feature>
<comment type="caution">
    <text evidence="7">The sequence shown here is derived from an EMBL/GenBank/DDBJ whole genome shotgun (WGS) entry which is preliminary data.</text>
</comment>
<comment type="similarity">
    <text evidence="1 5">Belongs to the OSBP family.</text>
</comment>
<evidence type="ECO:0000256" key="5">
    <source>
        <dbReference type="RuleBase" id="RU003844"/>
    </source>
</evidence>
<dbReference type="EMBL" id="VICG01000001">
    <property type="protein sequence ID" value="KAA8576271.1"/>
    <property type="molecule type" value="Genomic_DNA"/>
</dbReference>
<feature type="region of interest" description="Disordered" evidence="6">
    <location>
        <begin position="528"/>
        <end position="557"/>
    </location>
</feature>
<accession>A0A5M9K3W0</accession>
<dbReference type="SUPFAM" id="SSF144000">
    <property type="entry name" value="Oxysterol-binding protein-like"/>
    <property type="match status" value="1"/>
</dbReference>
<feature type="compositionally biased region" description="Polar residues" evidence="6">
    <location>
        <begin position="531"/>
        <end position="543"/>
    </location>
</feature>
<dbReference type="PROSITE" id="PS01013">
    <property type="entry name" value="OSBP"/>
    <property type="match status" value="1"/>
</dbReference>
<dbReference type="Gene3D" id="1.10.287.2720">
    <property type="match status" value="1"/>
</dbReference>
<evidence type="ECO:0000256" key="6">
    <source>
        <dbReference type="SAM" id="MobiDB-lite"/>
    </source>
</evidence>
<dbReference type="Gene3D" id="2.40.160.120">
    <property type="match status" value="1"/>
</dbReference>
<dbReference type="FunFam" id="1.10.287.2720:FF:000001">
    <property type="entry name" value="Oxysterol-binding OBPalpha"/>
    <property type="match status" value="1"/>
</dbReference>
<gene>
    <name evidence="7" type="ORF">EYC84_006415</name>
</gene>
<dbReference type="InterPro" id="IPR018494">
    <property type="entry name" value="Oxysterol-bd_CS"/>
</dbReference>
<dbReference type="PANTHER" id="PTHR10972">
    <property type="entry name" value="OXYSTEROL-BINDING PROTEIN-RELATED"/>
    <property type="match status" value="1"/>
</dbReference>
<protein>
    <recommendedName>
        <fullName evidence="9">Oxysterol-binding protein</fullName>
    </recommendedName>
</protein>
<dbReference type="Pfam" id="PF01237">
    <property type="entry name" value="Oxysterol_BP"/>
    <property type="match status" value="1"/>
</dbReference>
<keyword evidence="4" id="KW-0446">Lipid-binding</keyword>
<keyword evidence="3" id="KW-0445">Lipid transport</keyword>
<dbReference type="GO" id="GO:0016020">
    <property type="term" value="C:membrane"/>
    <property type="evidence" value="ECO:0007669"/>
    <property type="project" value="TreeGrafter"/>
</dbReference>
<dbReference type="GO" id="GO:0032934">
    <property type="term" value="F:sterol binding"/>
    <property type="evidence" value="ECO:0007669"/>
    <property type="project" value="TreeGrafter"/>
</dbReference>